<comment type="caution">
    <text evidence="2">The sequence shown here is derived from an EMBL/GenBank/DDBJ whole genome shotgun (WGS) entry which is preliminary data.</text>
</comment>
<feature type="compositionally biased region" description="Polar residues" evidence="1">
    <location>
        <begin position="81"/>
        <end position="100"/>
    </location>
</feature>
<reference evidence="2 3" key="1">
    <citation type="submission" date="2016-10" db="EMBL/GenBank/DDBJ databases">
        <title>Genome sequence of the ascomycete fungus Penicillium subrubescens.</title>
        <authorList>
            <person name="De Vries R.P."/>
            <person name="Peng M."/>
            <person name="Dilokpimol A."/>
            <person name="Hilden K."/>
            <person name="Makela M.R."/>
            <person name="Grigoriev I."/>
            <person name="Riley R."/>
            <person name="Granchi Z."/>
        </authorList>
    </citation>
    <scope>NUCLEOTIDE SEQUENCE [LARGE SCALE GENOMIC DNA]</scope>
    <source>
        <strain evidence="2 3">CBS 132785</strain>
    </source>
</reference>
<dbReference type="Proteomes" id="UP000186955">
    <property type="component" value="Unassembled WGS sequence"/>
</dbReference>
<feature type="region of interest" description="Disordered" evidence="1">
    <location>
        <begin position="71"/>
        <end position="100"/>
    </location>
</feature>
<organism evidence="2 3">
    <name type="scientific">Penicillium subrubescens</name>
    <dbReference type="NCBI Taxonomy" id="1316194"/>
    <lineage>
        <taxon>Eukaryota</taxon>
        <taxon>Fungi</taxon>
        <taxon>Dikarya</taxon>
        <taxon>Ascomycota</taxon>
        <taxon>Pezizomycotina</taxon>
        <taxon>Eurotiomycetes</taxon>
        <taxon>Eurotiomycetidae</taxon>
        <taxon>Eurotiales</taxon>
        <taxon>Aspergillaceae</taxon>
        <taxon>Penicillium</taxon>
    </lineage>
</organism>
<evidence type="ECO:0000256" key="1">
    <source>
        <dbReference type="SAM" id="MobiDB-lite"/>
    </source>
</evidence>
<accession>A0A1Q5U5X2</accession>
<evidence type="ECO:0000313" key="3">
    <source>
        <dbReference type="Proteomes" id="UP000186955"/>
    </source>
</evidence>
<name>A0A1Q5U5X2_9EURO</name>
<dbReference type="EMBL" id="MNBE01000578">
    <property type="protein sequence ID" value="OKP07869.1"/>
    <property type="molecule type" value="Genomic_DNA"/>
</dbReference>
<sequence>MPTRTYMWDLFGSSNTPSGSSLSGVPQNSEVNSVYSPNERLPTLVDFCTEINLQQELAGCSTSATDVWSTYDNDTPHERAATSSHAPGSSSETLSPDNGLGSQNVNGPICRAKYHMYEISIYWPVIYRIILDGIANTESLPYGSLFFQSVTGFLDAAKIALGVCLPKAWFLYASMYTISLAAVRAIEVRCLRLLTEPPLWESLEGSVDALHGPSELSPSIRHMHETLKDRLEMAKDQNRC</sequence>
<gene>
    <name evidence="2" type="ORF">PENSUB_5765</name>
</gene>
<keyword evidence="3" id="KW-1185">Reference proteome</keyword>
<evidence type="ECO:0000313" key="2">
    <source>
        <dbReference type="EMBL" id="OKP07869.1"/>
    </source>
</evidence>
<protein>
    <submittedName>
        <fullName evidence="2">Uncharacterized protein</fullName>
    </submittedName>
</protein>
<dbReference type="AlphaFoldDB" id="A0A1Q5U5X2"/>
<proteinExistence type="predicted"/>